<comment type="caution">
    <text evidence="1">The sequence shown here is derived from an EMBL/GenBank/DDBJ whole genome shotgun (WGS) entry which is preliminary data.</text>
</comment>
<dbReference type="EMBL" id="MFLC01000036">
    <property type="protein sequence ID" value="OGG54569.1"/>
    <property type="molecule type" value="Genomic_DNA"/>
</dbReference>
<accession>A0A1F6CZG9</accession>
<evidence type="ECO:0000313" key="1">
    <source>
        <dbReference type="EMBL" id="OGG54569.1"/>
    </source>
</evidence>
<evidence type="ECO:0000313" key="2">
    <source>
        <dbReference type="Proteomes" id="UP000177659"/>
    </source>
</evidence>
<protein>
    <submittedName>
        <fullName evidence="1">Uncharacterized protein</fullName>
    </submittedName>
</protein>
<name>A0A1F6CZG9_9BACT</name>
<reference evidence="1 2" key="1">
    <citation type="journal article" date="2016" name="Nat. Commun.">
        <title>Thousands of microbial genomes shed light on interconnected biogeochemical processes in an aquifer system.</title>
        <authorList>
            <person name="Anantharaman K."/>
            <person name="Brown C.T."/>
            <person name="Hug L.A."/>
            <person name="Sharon I."/>
            <person name="Castelle C.J."/>
            <person name="Probst A.J."/>
            <person name="Thomas B.C."/>
            <person name="Singh A."/>
            <person name="Wilkins M.J."/>
            <person name="Karaoz U."/>
            <person name="Brodie E.L."/>
            <person name="Williams K.H."/>
            <person name="Hubbard S.S."/>
            <person name="Banfield J.F."/>
        </authorList>
    </citation>
    <scope>NUCLEOTIDE SEQUENCE [LARGE SCALE GENOMIC DNA]</scope>
</reference>
<gene>
    <name evidence="1" type="ORF">A3D62_01325</name>
</gene>
<dbReference type="Proteomes" id="UP000177659">
    <property type="component" value="Unassembled WGS sequence"/>
</dbReference>
<dbReference type="AlphaFoldDB" id="A0A1F6CZG9"/>
<sequence length="93" mass="11158">MQVRQKTEWVLPNRELPGRISLKTALMRSRRFSFAKILRFNLGLFVTHLLKKRDQVQFCTNDEKLYRFLFKMVVFLFYRKVKSETPDVRSGAS</sequence>
<organism evidence="1 2">
    <name type="scientific">Candidatus Kaiserbacteria bacterium RIFCSPHIGHO2_02_FULL_49_11</name>
    <dbReference type="NCBI Taxonomy" id="1798489"/>
    <lineage>
        <taxon>Bacteria</taxon>
        <taxon>Candidatus Kaiseribacteriota</taxon>
    </lineage>
</organism>
<proteinExistence type="predicted"/>